<evidence type="ECO:0000256" key="1">
    <source>
        <dbReference type="ARBA" id="ARBA00022729"/>
    </source>
</evidence>
<name>A0A409VAU6_9AGAR</name>
<protein>
    <recommendedName>
        <fullName evidence="5">RlpA-like protein double-psi beta-barrel domain-containing protein</fullName>
    </recommendedName>
</protein>
<comment type="caution">
    <text evidence="3">The sequence shown here is derived from an EMBL/GenBank/DDBJ whole genome shotgun (WGS) entry which is preliminary data.</text>
</comment>
<dbReference type="CDD" id="cd22191">
    <property type="entry name" value="DPBB_RlpA_EXP_N-like"/>
    <property type="match status" value="1"/>
</dbReference>
<dbReference type="Gene3D" id="2.40.40.10">
    <property type="entry name" value="RlpA-like domain"/>
    <property type="match status" value="1"/>
</dbReference>
<dbReference type="EMBL" id="NHTK01006099">
    <property type="protein sequence ID" value="PPQ64043.1"/>
    <property type="molecule type" value="Genomic_DNA"/>
</dbReference>
<evidence type="ECO:0000313" key="3">
    <source>
        <dbReference type="EMBL" id="PPQ64043.1"/>
    </source>
</evidence>
<sequence length="143" mass="14775">MRFSVLSTTLTLALTQMAAFAAPSGGNNAPTLAPEDSNTNGTTHTLERRFDNARMTWFNPGLGACGAFNSGADSIVALNGAQWDAGTHCFQTVTLSVNGIPATAVITDLCPSCPFGGLDLSPGLFSRFASLDVGVLAGSWNFA</sequence>
<feature type="chain" id="PRO_5019054790" description="RlpA-like protein double-psi beta-barrel domain-containing protein" evidence="2">
    <location>
        <begin position="22"/>
        <end position="143"/>
    </location>
</feature>
<keyword evidence="4" id="KW-1185">Reference proteome</keyword>
<dbReference type="AlphaFoldDB" id="A0A409VAU6"/>
<reference evidence="3 4" key="1">
    <citation type="journal article" date="2018" name="Evol. Lett.">
        <title>Horizontal gene cluster transfer increased hallucinogenic mushroom diversity.</title>
        <authorList>
            <person name="Reynolds H.T."/>
            <person name="Vijayakumar V."/>
            <person name="Gluck-Thaler E."/>
            <person name="Korotkin H.B."/>
            <person name="Matheny P.B."/>
            <person name="Slot J.C."/>
        </authorList>
    </citation>
    <scope>NUCLEOTIDE SEQUENCE [LARGE SCALE GENOMIC DNA]</scope>
    <source>
        <strain evidence="3 4">2629</strain>
    </source>
</reference>
<dbReference type="PANTHER" id="PTHR31836:SF28">
    <property type="entry name" value="SRCR DOMAIN-CONTAINING PROTEIN-RELATED"/>
    <property type="match status" value="1"/>
</dbReference>
<dbReference type="InterPro" id="IPR051477">
    <property type="entry name" value="Expansin_CellWall"/>
</dbReference>
<organism evidence="3 4">
    <name type="scientific">Panaeolus cyanescens</name>
    <dbReference type="NCBI Taxonomy" id="181874"/>
    <lineage>
        <taxon>Eukaryota</taxon>
        <taxon>Fungi</taxon>
        <taxon>Dikarya</taxon>
        <taxon>Basidiomycota</taxon>
        <taxon>Agaricomycotina</taxon>
        <taxon>Agaricomycetes</taxon>
        <taxon>Agaricomycetidae</taxon>
        <taxon>Agaricales</taxon>
        <taxon>Agaricineae</taxon>
        <taxon>Galeropsidaceae</taxon>
        <taxon>Panaeolus</taxon>
    </lineage>
</organism>
<proteinExistence type="predicted"/>
<dbReference type="InterPro" id="IPR036908">
    <property type="entry name" value="RlpA-like_sf"/>
</dbReference>
<evidence type="ECO:0008006" key="5">
    <source>
        <dbReference type="Google" id="ProtNLM"/>
    </source>
</evidence>
<evidence type="ECO:0000256" key="2">
    <source>
        <dbReference type="SAM" id="SignalP"/>
    </source>
</evidence>
<dbReference type="SUPFAM" id="SSF50685">
    <property type="entry name" value="Barwin-like endoglucanases"/>
    <property type="match status" value="1"/>
</dbReference>
<dbReference type="InParanoid" id="A0A409VAU6"/>
<evidence type="ECO:0000313" key="4">
    <source>
        <dbReference type="Proteomes" id="UP000284842"/>
    </source>
</evidence>
<keyword evidence="1 2" id="KW-0732">Signal</keyword>
<dbReference type="STRING" id="181874.A0A409VAU6"/>
<dbReference type="OrthoDB" id="623670at2759"/>
<dbReference type="Proteomes" id="UP000284842">
    <property type="component" value="Unassembled WGS sequence"/>
</dbReference>
<accession>A0A409VAU6</accession>
<dbReference type="PANTHER" id="PTHR31836">
    <property type="match status" value="1"/>
</dbReference>
<feature type="signal peptide" evidence="2">
    <location>
        <begin position="1"/>
        <end position="21"/>
    </location>
</feature>
<gene>
    <name evidence="3" type="ORF">CVT24_008856</name>
</gene>